<gene>
    <name evidence="2" type="ORF">ROHU_032435</name>
</gene>
<protein>
    <submittedName>
        <fullName evidence="2">Serine arginine repetitive matrix 4</fullName>
    </submittedName>
</protein>
<feature type="region of interest" description="Disordered" evidence="1">
    <location>
        <begin position="280"/>
        <end position="314"/>
    </location>
</feature>
<proteinExistence type="predicted"/>
<feature type="compositionally biased region" description="Low complexity" evidence="1">
    <location>
        <begin position="280"/>
        <end position="293"/>
    </location>
</feature>
<dbReference type="Proteomes" id="UP000290572">
    <property type="component" value="Unassembled WGS sequence"/>
</dbReference>
<reference evidence="2 3" key="1">
    <citation type="submission" date="2018-03" db="EMBL/GenBank/DDBJ databases">
        <title>Draft genome sequence of Rohu Carp (Labeo rohita).</title>
        <authorList>
            <person name="Das P."/>
            <person name="Kushwaha B."/>
            <person name="Joshi C.G."/>
            <person name="Kumar D."/>
            <person name="Nagpure N.S."/>
            <person name="Sahoo L."/>
            <person name="Das S.P."/>
            <person name="Bit A."/>
            <person name="Patnaik S."/>
            <person name="Meher P.K."/>
            <person name="Jayasankar P."/>
            <person name="Koringa P.G."/>
            <person name="Patel N.V."/>
            <person name="Hinsu A.T."/>
            <person name="Kumar R."/>
            <person name="Pandey M."/>
            <person name="Agarwal S."/>
            <person name="Srivastava S."/>
            <person name="Singh M."/>
            <person name="Iquebal M.A."/>
            <person name="Jaiswal S."/>
            <person name="Angadi U.B."/>
            <person name="Kumar N."/>
            <person name="Raza M."/>
            <person name="Shah T.M."/>
            <person name="Rai A."/>
            <person name="Jena J.K."/>
        </authorList>
    </citation>
    <scope>NUCLEOTIDE SEQUENCE [LARGE SCALE GENOMIC DNA]</scope>
    <source>
        <strain evidence="2">DASCIFA01</strain>
        <tissue evidence="2">Testis</tissue>
    </source>
</reference>
<dbReference type="AlphaFoldDB" id="A0A498LPE8"/>
<sequence length="314" mass="34678">MAGVLQGEKQLFEKFWKGTFKAVAMPRPESIIVASITARRAVTKLETAVSLVPKDDEEKAKTKDTVAEKHKKNGHMKRRGRKRHSHRRARRKETICRLSEGQGATLIADTGAGKQKLGVLPAWKTDMKTVKNLVSKMVAIHQLSTEATHAGTYVPFKEYSNCIMQVSPSRPGVEGLSKMVIVQDSISSKGKGHADYDSGNDTSSPPSMKKRAGTLIWRRHSLWVSSLIGIGVRLMIDIRIERGPAAEAYHPKADTQGAIPEADPCPQGGGLLFLEASAKTSYSRSSSWNSIYSRRGRSRSRSYDSVVSYSRARR</sequence>
<feature type="region of interest" description="Disordered" evidence="1">
    <location>
        <begin position="56"/>
        <end position="92"/>
    </location>
</feature>
<accession>A0A498LPE8</accession>
<dbReference type="EMBL" id="QBIY01013351">
    <property type="protein sequence ID" value="RXN07225.1"/>
    <property type="molecule type" value="Genomic_DNA"/>
</dbReference>
<keyword evidence="3" id="KW-1185">Reference proteome</keyword>
<feature type="compositionally biased region" description="Low complexity" evidence="1">
    <location>
        <begin position="303"/>
        <end position="314"/>
    </location>
</feature>
<feature type="compositionally biased region" description="Basic residues" evidence="1">
    <location>
        <begin position="69"/>
        <end position="91"/>
    </location>
</feature>
<feature type="compositionally biased region" description="Basic and acidic residues" evidence="1">
    <location>
        <begin position="56"/>
        <end position="68"/>
    </location>
</feature>
<evidence type="ECO:0000313" key="3">
    <source>
        <dbReference type="Proteomes" id="UP000290572"/>
    </source>
</evidence>
<comment type="caution">
    <text evidence="2">The sequence shown here is derived from an EMBL/GenBank/DDBJ whole genome shotgun (WGS) entry which is preliminary data.</text>
</comment>
<evidence type="ECO:0000256" key="1">
    <source>
        <dbReference type="SAM" id="MobiDB-lite"/>
    </source>
</evidence>
<evidence type="ECO:0000313" key="2">
    <source>
        <dbReference type="EMBL" id="RXN07225.1"/>
    </source>
</evidence>
<feature type="region of interest" description="Disordered" evidence="1">
    <location>
        <begin position="188"/>
        <end position="207"/>
    </location>
</feature>
<name>A0A498LPE8_LABRO</name>
<organism evidence="2 3">
    <name type="scientific">Labeo rohita</name>
    <name type="common">Indian major carp</name>
    <name type="synonym">Cyprinus rohita</name>
    <dbReference type="NCBI Taxonomy" id="84645"/>
    <lineage>
        <taxon>Eukaryota</taxon>
        <taxon>Metazoa</taxon>
        <taxon>Chordata</taxon>
        <taxon>Craniata</taxon>
        <taxon>Vertebrata</taxon>
        <taxon>Euteleostomi</taxon>
        <taxon>Actinopterygii</taxon>
        <taxon>Neopterygii</taxon>
        <taxon>Teleostei</taxon>
        <taxon>Ostariophysi</taxon>
        <taxon>Cypriniformes</taxon>
        <taxon>Cyprinidae</taxon>
        <taxon>Labeoninae</taxon>
        <taxon>Labeonini</taxon>
        <taxon>Labeo</taxon>
    </lineage>
</organism>
<dbReference type="STRING" id="84645.A0A498LPE8"/>